<protein>
    <submittedName>
        <fullName evidence="1">Uncharacterized protein</fullName>
    </submittedName>
</protein>
<evidence type="ECO:0000313" key="2">
    <source>
        <dbReference type="Proteomes" id="UP000501690"/>
    </source>
</evidence>
<dbReference type="Proteomes" id="UP000501690">
    <property type="component" value="Linkage Group LG7"/>
</dbReference>
<dbReference type="EMBL" id="CP039351">
    <property type="protein sequence ID" value="QCD99529.1"/>
    <property type="molecule type" value="Genomic_DNA"/>
</dbReference>
<evidence type="ECO:0000313" key="1">
    <source>
        <dbReference type="EMBL" id="QCD99529.1"/>
    </source>
</evidence>
<sequence>MATVWLPDHDQNFTWRRGSYGRWCRSASRERGHRRWQGLQRCPVLPPMTQVRHNAGT</sequence>
<organism evidence="1 2">
    <name type="scientific">Vigna unguiculata</name>
    <name type="common">Cowpea</name>
    <dbReference type="NCBI Taxonomy" id="3917"/>
    <lineage>
        <taxon>Eukaryota</taxon>
        <taxon>Viridiplantae</taxon>
        <taxon>Streptophyta</taxon>
        <taxon>Embryophyta</taxon>
        <taxon>Tracheophyta</taxon>
        <taxon>Spermatophyta</taxon>
        <taxon>Magnoliopsida</taxon>
        <taxon>eudicotyledons</taxon>
        <taxon>Gunneridae</taxon>
        <taxon>Pentapetalae</taxon>
        <taxon>rosids</taxon>
        <taxon>fabids</taxon>
        <taxon>Fabales</taxon>
        <taxon>Fabaceae</taxon>
        <taxon>Papilionoideae</taxon>
        <taxon>50 kb inversion clade</taxon>
        <taxon>NPAAA clade</taxon>
        <taxon>indigoferoid/millettioid clade</taxon>
        <taxon>Phaseoleae</taxon>
        <taxon>Vigna</taxon>
    </lineage>
</organism>
<name>A0A4D6MDN1_VIGUN</name>
<proteinExistence type="predicted"/>
<reference evidence="1 2" key="1">
    <citation type="submission" date="2019-04" db="EMBL/GenBank/DDBJ databases">
        <title>An improved genome assembly and genetic linkage map for asparagus bean, Vigna unguiculata ssp. sesquipedialis.</title>
        <authorList>
            <person name="Xia Q."/>
            <person name="Zhang R."/>
            <person name="Dong Y."/>
        </authorList>
    </citation>
    <scope>NUCLEOTIDE SEQUENCE [LARGE SCALE GENOMIC DNA]</scope>
    <source>
        <tissue evidence="1">Leaf</tissue>
    </source>
</reference>
<dbReference type="AlphaFoldDB" id="A0A4D6MDN1"/>
<keyword evidence="2" id="KW-1185">Reference proteome</keyword>
<accession>A0A4D6MDN1</accession>
<gene>
    <name evidence="1" type="ORF">DEO72_LG7g812</name>
</gene>